<dbReference type="Proteomes" id="UP000789738">
    <property type="component" value="Unassembled WGS sequence"/>
</dbReference>
<dbReference type="GeneID" id="68879538"/>
<dbReference type="EMBL" id="CAKJVE010000004">
    <property type="protein sequence ID" value="CAG9707318.1"/>
    <property type="molecule type" value="Genomic_DNA"/>
</dbReference>
<dbReference type="EMBL" id="UWJD01000002">
    <property type="protein sequence ID" value="VCT84794.1"/>
    <property type="molecule type" value="Genomic_DNA"/>
</dbReference>
<gene>
    <name evidence="2" type="ORF">CNEO2_580022</name>
    <name evidence="1" type="ORF">CNEO_42956</name>
    <name evidence="3" type="ORF">CNEONATNEC25_02395</name>
</gene>
<reference evidence="1" key="2">
    <citation type="submission" date="2021-10" db="EMBL/GenBank/DDBJ databases">
        <authorList>
            <person name="Mesa V."/>
        </authorList>
    </citation>
    <scope>NUCLEOTIDE SEQUENCE</scope>
    <source>
        <strain evidence="1">CC3_PB</strain>
    </source>
</reference>
<evidence type="ECO:0000313" key="3">
    <source>
        <dbReference type="EMBL" id="VCT84794.1"/>
    </source>
</evidence>
<dbReference type="Proteomes" id="UP000431451">
    <property type="component" value="Unassembled WGS sequence"/>
</dbReference>
<dbReference type="AlphaFoldDB" id="A0A650MJ40"/>
<dbReference type="Proteomes" id="UP001189143">
    <property type="component" value="Unassembled WGS sequence"/>
</dbReference>
<evidence type="ECO:0000313" key="2">
    <source>
        <dbReference type="EMBL" id="CAI3658595.1"/>
    </source>
</evidence>
<protein>
    <submittedName>
        <fullName evidence="3">Uncharacterized protein</fullName>
    </submittedName>
</protein>
<evidence type="ECO:0000313" key="1">
    <source>
        <dbReference type="EMBL" id="CAG9707318.1"/>
    </source>
</evidence>
<proteinExistence type="predicted"/>
<sequence>MDLKNAQIDINSYVAKYMDENGCDFYRACEELQIDKDEVFNMKNDKDIS</sequence>
<reference evidence="3 4" key="1">
    <citation type="submission" date="2018-06" db="EMBL/GenBank/DDBJ databases">
        <authorList>
            <consortium name="IHU Genomes"/>
        </authorList>
    </citation>
    <scope>NUCLEOTIDE SEQUENCE [LARGE SCALE GENOMIC DNA]</scope>
    <source>
        <strain evidence="3 4">NEC25</strain>
    </source>
</reference>
<evidence type="ECO:0000313" key="4">
    <source>
        <dbReference type="Proteomes" id="UP000431451"/>
    </source>
</evidence>
<organism evidence="3 4">
    <name type="scientific">Clostridium neonatale</name>
    <dbReference type="NCBI Taxonomy" id="137838"/>
    <lineage>
        <taxon>Bacteria</taxon>
        <taxon>Bacillati</taxon>
        <taxon>Bacillota</taxon>
        <taxon>Clostridia</taxon>
        <taxon>Eubacteriales</taxon>
        <taxon>Clostridiaceae</taxon>
        <taxon>Clostridium</taxon>
    </lineage>
</organism>
<accession>A0A650MJ40</accession>
<name>A0A650MJ40_9CLOT</name>
<reference evidence="2" key="3">
    <citation type="submission" date="2022-10" db="EMBL/GenBank/DDBJ databases">
        <authorList>
            <person name="Aires J."/>
            <person name="Mesa V."/>
        </authorList>
    </citation>
    <scope>NUCLEOTIDE SEQUENCE</scope>
    <source>
        <strain evidence="2">Clostridium neonatale JD116</strain>
    </source>
</reference>
<dbReference type="RefSeq" id="WP_172437810.1">
    <property type="nucleotide sequence ID" value="NZ_CAKJVD010000050.1"/>
</dbReference>
<dbReference type="EMBL" id="CAMTCP010000257">
    <property type="protein sequence ID" value="CAI3658595.1"/>
    <property type="molecule type" value="Genomic_DNA"/>
</dbReference>